<feature type="non-terminal residue" evidence="2">
    <location>
        <position position="1"/>
    </location>
</feature>
<name>A0A0L8GDY1_OCTBM</name>
<feature type="region of interest" description="Disordered" evidence="1">
    <location>
        <begin position="97"/>
        <end position="118"/>
    </location>
</feature>
<dbReference type="EMBL" id="KQ422349">
    <property type="protein sequence ID" value="KOF75069.1"/>
    <property type="molecule type" value="Genomic_DNA"/>
</dbReference>
<evidence type="ECO:0000313" key="2">
    <source>
        <dbReference type="EMBL" id="KOF75069.1"/>
    </source>
</evidence>
<dbReference type="PANTHER" id="PTHR16078:SF1">
    <property type="entry name" value="COILED-COIL DOMAIN-CONTAINING PROTEIN 87"/>
    <property type="match status" value="1"/>
</dbReference>
<feature type="compositionally biased region" description="Polar residues" evidence="1">
    <location>
        <begin position="107"/>
        <end position="118"/>
    </location>
</feature>
<dbReference type="InterPro" id="IPR037383">
    <property type="entry name" value="CCDC87"/>
</dbReference>
<dbReference type="OrthoDB" id="67750at2759"/>
<protein>
    <submittedName>
        <fullName evidence="2">Uncharacterized protein</fullName>
    </submittedName>
</protein>
<organism evidence="2">
    <name type="scientific">Octopus bimaculoides</name>
    <name type="common">California two-spotted octopus</name>
    <dbReference type="NCBI Taxonomy" id="37653"/>
    <lineage>
        <taxon>Eukaryota</taxon>
        <taxon>Metazoa</taxon>
        <taxon>Spiralia</taxon>
        <taxon>Lophotrochozoa</taxon>
        <taxon>Mollusca</taxon>
        <taxon>Cephalopoda</taxon>
        <taxon>Coleoidea</taxon>
        <taxon>Octopodiformes</taxon>
        <taxon>Octopoda</taxon>
        <taxon>Incirrata</taxon>
        <taxon>Octopodidae</taxon>
        <taxon>Octopus</taxon>
    </lineage>
</organism>
<accession>A0A0L8GDY1</accession>
<dbReference type="AlphaFoldDB" id="A0A0L8GDY1"/>
<proteinExistence type="predicted"/>
<dbReference type="PANTHER" id="PTHR16078">
    <property type="entry name" value="COILED-COIL DOMAIN-CONTAINING PROTEIN 87"/>
    <property type="match status" value="1"/>
</dbReference>
<reference evidence="2" key="1">
    <citation type="submission" date="2015-07" db="EMBL/GenBank/DDBJ databases">
        <title>MeaNS - Measles Nucleotide Surveillance Program.</title>
        <authorList>
            <person name="Tran T."/>
            <person name="Druce J."/>
        </authorList>
    </citation>
    <scope>NUCLEOTIDE SEQUENCE</scope>
    <source>
        <strain evidence="2">UCB-OBI-ISO-001</strain>
        <tissue evidence="2">Gonad</tissue>
    </source>
</reference>
<evidence type="ECO:0000256" key="1">
    <source>
        <dbReference type="SAM" id="MobiDB-lite"/>
    </source>
</evidence>
<gene>
    <name evidence="2" type="ORF">OCBIM_22035269mg</name>
</gene>
<dbReference type="Gene3D" id="1.20.58.1520">
    <property type="match status" value="1"/>
</dbReference>
<sequence>PGGSGAMRLREARERSLLYKKIDEIDAKLIPSIKRISKKYNETVTFQNRPYIEKMKYDRVEMLYYLQEERKVNAIHYEAARLGIPLLTQYLDLENLPSKTMEEDSPSAAQVPSSEMNS</sequence>